<dbReference type="Pfam" id="PF02770">
    <property type="entry name" value="Acyl-CoA_dh_M"/>
    <property type="match status" value="1"/>
</dbReference>
<dbReference type="InterPro" id="IPR009075">
    <property type="entry name" value="AcylCo_DH/oxidase_C"/>
</dbReference>
<sequence length="374" mass="39115">MTPSFLQALESIVRDVIAPAAEATDREARYPRAALQALGQAGLLGLLSAPDVGGQGLGLAEASQVVQRIAQDCPSTAMVLTMHYAGTVLIEKYGPRDLREAIAAGRHVTTLAWSETGSRSHFWAPVGSARLEGDEVVLDASKSMVTSAAEADSYVWSSRPVQGEEASSIWLVDSRLPGLARPQPFDGLGLRGNASAPVRAEGVRIPHANLLGEDGKGGDLMNADTLPVFATLVASGCIGIMDGALARTTAHVARSRFAESGASLSELPTVRAYLARAQVRADQARALRDDTLAAIAGGRADTLLRVLEVKASAAEAALEVTDIAMRVCGGAAFRKKAGIERLFRDARAASIMAPTTDVLYDFIGNALCEAAAAQ</sequence>
<dbReference type="GO" id="GO:0016627">
    <property type="term" value="F:oxidoreductase activity, acting on the CH-CH group of donors"/>
    <property type="evidence" value="ECO:0007669"/>
    <property type="project" value="InterPro"/>
</dbReference>
<dbReference type="InterPro" id="IPR013786">
    <property type="entry name" value="AcylCoA_DH/ox_N"/>
</dbReference>
<evidence type="ECO:0000313" key="10">
    <source>
        <dbReference type="Proteomes" id="UP000623958"/>
    </source>
</evidence>
<keyword evidence="10" id="KW-1185">Reference proteome</keyword>
<feature type="domain" description="Acyl-CoA oxidase/dehydrogenase middle" evidence="7">
    <location>
        <begin position="111"/>
        <end position="202"/>
    </location>
</feature>
<keyword evidence="4 5" id="KW-0274">FAD</keyword>
<comment type="similarity">
    <text evidence="2 5">Belongs to the acyl-CoA dehydrogenase family.</text>
</comment>
<dbReference type="InterPro" id="IPR009100">
    <property type="entry name" value="AcylCoA_DH/oxidase_NM_dom_sf"/>
</dbReference>
<evidence type="ECO:0000256" key="5">
    <source>
        <dbReference type="RuleBase" id="RU362125"/>
    </source>
</evidence>
<accession>A0A919FC72</accession>
<protein>
    <submittedName>
        <fullName evidence="9">Acyl-CoA dehydrogenase</fullName>
    </submittedName>
</protein>
<dbReference type="Pfam" id="PF02771">
    <property type="entry name" value="Acyl-CoA_dh_N"/>
    <property type="match status" value="1"/>
</dbReference>
<reference evidence="9" key="2">
    <citation type="submission" date="2020-09" db="EMBL/GenBank/DDBJ databases">
        <authorList>
            <person name="Sun Q."/>
            <person name="Ohkuma M."/>
        </authorList>
    </citation>
    <scope>NUCLEOTIDE SEQUENCE</scope>
    <source>
        <strain evidence="9">JCM 13306</strain>
    </source>
</reference>
<evidence type="ECO:0000259" key="6">
    <source>
        <dbReference type="Pfam" id="PF00441"/>
    </source>
</evidence>
<name>A0A919FC72_9XANT</name>
<dbReference type="Gene3D" id="1.20.140.10">
    <property type="entry name" value="Butyryl-CoA Dehydrogenase, subunit A, domain 3"/>
    <property type="match status" value="1"/>
</dbReference>
<evidence type="ECO:0000259" key="8">
    <source>
        <dbReference type="Pfam" id="PF02771"/>
    </source>
</evidence>
<dbReference type="Gene3D" id="2.40.110.10">
    <property type="entry name" value="Butyryl-CoA Dehydrogenase, subunit A, domain 2"/>
    <property type="match status" value="1"/>
</dbReference>
<dbReference type="PANTHER" id="PTHR43831">
    <property type="entry name" value="ISOBUTYRYL-COA DEHYDROGENASE"/>
    <property type="match status" value="1"/>
</dbReference>
<dbReference type="InterPro" id="IPR006091">
    <property type="entry name" value="Acyl-CoA_Oxase/DH_mid-dom"/>
</dbReference>
<dbReference type="InterPro" id="IPR046373">
    <property type="entry name" value="Acyl-CoA_Oxase/DH_mid-dom_sf"/>
</dbReference>
<evidence type="ECO:0000313" key="9">
    <source>
        <dbReference type="EMBL" id="GHH60561.1"/>
    </source>
</evidence>
<dbReference type="EMBL" id="BNBA01000046">
    <property type="protein sequence ID" value="GHH60561.1"/>
    <property type="molecule type" value="Genomic_DNA"/>
</dbReference>
<dbReference type="SUPFAM" id="SSF56645">
    <property type="entry name" value="Acyl-CoA dehydrogenase NM domain-like"/>
    <property type="match status" value="1"/>
</dbReference>
<dbReference type="Proteomes" id="UP000623958">
    <property type="component" value="Unassembled WGS sequence"/>
</dbReference>
<feature type="domain" description="Acyl-CoA dehydrogenase/oxidase C-terminal" evidence="6">
    <location>
        <begin position="226"/>
        <end position="367"/>
    </location>
</feature>
<keyword evidence="3 5" id="KW-0285">Flavoprotein</keyword>
<proteinExistence type="inferred from homology"/>
<feature type="domain" description="Acyl-CoA dehydrogenase/oxidase N-terminal" evidence="8">
    <location>
        <begin position="5"/>
        <end position="101"/>
    </location>
</feature>
<evidence type="ECO:0000256" key="3">
    <source>
        <dbReference type="ARBA" id="ARBA00022630"/>
    </source>
</evidence>
<dbReference type="GO" id="GO:0050660">
    <property type="term" value="F:flavin adenine dinucleotide binding"/>
    <property type="evidence" value="ECO:0007669"/>
    <property type="project" value="InterPro"/>
</dbReference>
<evidence type="ECO:0000256" key="2">
    <source>
        <dbReference type="ARBA" id="ARBA00009347"/>
    </source>
</evidence>
<evidence type="ECO:0000256" key="4">
    <source>
        <dbReference type="ARBA" id="ARBA00022827"/>
    </source>
</evidence>
<gene>
    <name evidence="9" type="primary">acd</name>
    <name evidence="9" type="ORF">GCM10009090_36100</name>
</gene>
<dbReference type="AlphaFoldDB" id="A0A919FC72"/>
<dbReference type="CDD" id="cd00567">
    <property type="entry name" value="ACAD"/>
    <property type="match status" value="1"/>
</dbReference>
<keyword evidence="5" id="KW-0560">Oxidoreductase</keyword>
<dbReference type="PANTHER" id="PTHR43831:SF1">
    <property type="entry name" value="ISOBUTYRYL-COA DEHYDROGENASE, MITOCHONDRIAL"/>
    <property type="match status" value="1"/>
</dbReference>
<evidence type="ECO:0000256" key="1">
    <source>
        <dbReference type="ARBA" id="ARBA00001974"/>
    </source>
</evidence>
<dbReference type="InterPro" id="IPR037069">
    <property type="entry name" value="AcylCoA_DH/ox_N_sf"/>
</dbReference>
<dbReference type="SUPFAM" id="SSF47203">
    <property type="entry name" value="Acyl-CoA dehydrogenase C-terminal domain-like"/>
    <property type="match status" value="1"/>
</dbReference>
<reference evidence="9" key="1">
    <citation type="journal article" date="2014" name="Int. J. Syst. Evol. Microbiol.">
        <title>Complete genome sequence of Corynebacterium casei LMG S-19264T (=DSM 44701T), isolated from a smear-ripened cheese.</title>
        <authorList>
            <consortium name="US DOE Joint Genome Institute (JGI-PGF)"/>
            <person name="Walter F."/>
            <person name="Albersmeier A."/>
            <person name="Kalinowski J."/>
            <person name="Ruckert C."/>
        </authorList>
    </citation>
    <scope>NUCLEOTIDE SEQUENCE</scope>
    <source>
        <strain evidence="9">JCM 13306</strain>
    </source>
</reference>
<dbReference type="Gene3D" id="1.10.540.10">
    <property type="entry name" value="Acyl-CoA dehydrogenase/oxidase, N-terminal domain"/>
    <property type="match status" value="1"/>
</dbReference>
<dbReference type="Pfam" id="PF00441">
    <property type="entry name" value="Acyl-CoA_dh_1"/>
    <property type="match status" value="1"/>
</dbReference>
<dbReference type="InterPro" id="IPR036250">
    <property type="entry name" value="AcylCo_DH-like_C"/>
</dbReference>
<dbReference type="PIRSF" id="PIRSF016578">
    <property type="entry name" value="HsaA"/>
    <property type="match status" value="1"/>
</dbReference>
<dbReference type="RefSeq" id="WP_434030059.1">
    <property type="nucleotide sequence ID" value="NZ_BNBA01000046.1"/>
</dbReference>
<organism evidence="9 10">
    <name type="scientific">Xanthomonas boreopolis</name>
    <dbReference type="NCBI Taxonomy" id="86183"/>
    <lineage>
        <taxon>Bacteria</taxon>
        <taxon>Pseudomonadati</taxon>
        <taxon>Pseudomonadota</taxon>
        <taxon>Gammaproteobacteria</taxon>
        <taxon>Lysobacterales</taxon>
        <taxon>Lysobacteraceae</taxon>
        <taxon>Xanthomonas</taxon>
    </lineage>
</organism>
<comment type="caution">
    <text evidence="9">The sequence shown here is derived from an EMBL/GenBank/DDBJ whole genome shotgun (WGS) entry which is preliminary data.</text>
</comment>
<evidence type="ECO:0000259" key="7">
    <source>
        <dbReference type="Pfam" id="PF02770"/>
    </source>
</evidence>
<dbReference type="InterPro" id="IPR052547">
    <property type="entry name" value="Mito_Isobutyryl-CoADH"/>
</dbReference>
<comment type="cofactor">
    <cofactor evidence="1 5">
        <name>FAD</name>
        <dbReference type="ChEBI" id="CHEBI:57692"/>
    </cofactor>
</comment>